<dbReference type="AlphaFoldDB" id="A0A9Q3HHY3"/>
<evidence type="ECO:0000256" key="1">
    <source>
        <dbReference type="ARBA" id="ARBA00022679"/>
    </source>
</evidence>
<keyword evidence="3" id="KW-0540">Nuclease</keyword>
<proteinExistence type="predicted"/>
<feature type="domain" description="Reverse transcriptase RNase H-like" evidence="7">
    <location>
        <begin position="3"/>
        <end position="54"/>
    </location>
</feature>
<evidence type="ECO:0000256" key="2">
    <source>
        <dbReference type="ARBA" id="ARBA00022695"/>
    </source>
</evidence>
<evidence type="ECO:0000256" key="4">
    <source>
        <dbReference type="ARBA" id="ARBA00022759"/>
    </source>
</evidence>
<comment type="caution">
    <text evidence="8">The sequence shown here is derived from an EMBL/GenBank/DDBJ whole genome shotgun (WGS) entry which is preliminary data.</text>
</comment>
<protein>
    <recommendedName>
        <fullName evidence="7">Reverse transcriptase RNase H-like domain-containing protein</fullName>
    </recommendedName>
</protein>
<dbReference type="Proteomes" id="UP000765509">
    <property type="component" value="Unassembled WGS sequence"/>
</dbReference>
<reference evidence="8" key="1">
    <citation type="submission" date="2021-03" db="EMBL/GenBank/DDBJ databases">
        <title>Draft genome sequence of rust myrtle Austropuccinia psidii MF-1, a brazilian biotype.</title>
        <authorList>
            <person name="Quecine M.C."/>
            <person name="Pachon D.M.R."/>
            <person name="Bonatelli M.L."/>
            <person name="Correr F.H."/>
            <person name="Franceschini L.M."/>
            <person name="Leite T.F."/>
            <person name="Margarido G.R.A."/>
            <person name="Almeida C.A."/>
            <person name="Ferrarezi J.A."/>
            <person name="Labate C.A."/>
        </authorList>
    </citation>
    <scope>NUCLEOTIDE SEQUENCE</scope>
    <source>
        <strain evidence="8">MF-1</strain>
    </source>
</reference>
<accession>A0A9Q3HHY3</accession>
<evidence type="ECO:0000256" key="3">
    <source>
        <dbReference type="ARBA" id="ARBA00022722"/>
    </source>
</evidence>
<dbReference type="Pfam" id="PF17917">
    <property type="entry name" value="RT_RNaseH"/>
    <property type="match status" value="1"/>
</dbReference>
<evidence type="ECO:0000259" key="7">
    <source>
        <dbReference type="Pfam" id="PF17917"/>
    </source>
</evidence>
<keyword evidence="2" id="KW-0548">Nucleotidyltransferase</keyword>
<evidence type="ECO:0000313" key="9">
    <source>
        <dbReference type="Proteomes" id="UP000765509"/>
    </source>
</evidence>
<keyword evidence="5" id="KW-0378">Hydrolase</keyword>
<dbReference type="InterPro" id="IPR041373">
    <property type="entry name" value="RT_RNaseH"/>
</dbReference>
<gene>
    <name evidence="8" type="ORF">O181_045808</name>
</gene>
<keyword evidence="1" id="KW-0808">Transferase</keyword>
<keyword evidence="9" id="KW-1185">Reference proteome</keyword>
<organism evidence="8 9">
    <name type="scientific">Austropuccinia psidii MF-1</name>
    <dbReference type="NCBI Taxonomy" id="1389203"/>
    <lineage>
        <taxon>Eukaryota</taxon>
        <taxon>Fungi</taxon>
        <taxon>Dikarya</taxon>
        <taxon>Basidiomycota</taxon>
        <taxon>Pucciniomycotina</taxon>
        <taxon>Pucciniomycetes</taxon>
        <taxon>Pucciniales</taxon>
        <taxon>Sphaerophragmiaceae</taxon>
        <taxon>Austropuccinia</taxon>
    </lineage>
</organism>
<dbReference type="GO" id="GO:0016787">
    <property type="term" value="F:hydrolase activity"/>
    <property type="evidence" value="ECO:0007669"/>
    <property type="project" value="UniProtKB-KW"/>
</dbReference>
<sequence length="155" mass="17410">MGCLCLVWALEKLDYYLDGSDFEVVNYCNAVKSLLNMKSPNRHMLRWQIAIQKYRGNMTTVHKAGSIHKNAAGISRCALANTPDKPAYVPLEEEPHIPIKGINITDLGTKFLKEVRESYKQDKNCHILTCLLDTPGQILCQLSGIDFKSSKRQAG</sequence>
<dbReference type="GO" id="GO:0004519">
    <property type="term" value="F:endonuclease activity"/>
    <property type="evidence" value="ECO:0007669"/>
    <property type="project" value="UniProtKB-KW"/>
</dbReference>
<name>A0A9Q3HHY3_9BASI</name>
<keyword evidence="4" id="KW-0255">Endonuclease</keyword>
<dbReference type="GO" id="GO:0003964">
    <property type="term" value="F:RNA-directed DNA polymerase activity"/>
    <property type="evidence" value="ECO:0007669"/>
    <property type="project" value="UniProtKB-KW"/>
</dbReference>
<dbReference type="EMBL" id="AVOT02018880">
    <property type="protein sequence ID" value="MBW0506093.1"/>
    <property type="molecule type" value="Genomic_DNA"/>
</dbReference>
<evidence type="ECO:0000256" key="6">
    <source>
        <dbReference type="ARBA" id="ARBA00022918"/>
    </source>
</evidence>
<evidence type="ECO:0000313" key="8">
    <source>
        <dbReference type="EMBL" id="MBW0506093.1"/>
    </source>
</evidence>
<evidence type="ECO:0000256" key="5">
    <source>
        <dbReference type="ARBA" id="ARBA00022801"/>
    </source>
</evidence>
<keyword evidence="6" id="KW-0695">RNA-directed DNA polymerase</keyword>